<feature type="domain" description="Tll0287-like" evidence="2">
    <location>
        <begin position="32"/>
        <end position="200"/>
    </location>
</feature>
<evidence type="ECO:0000256" key="1">
    <source>
        <dbReference type="SAM" id="Phobius"/>
    </source>
</evidence>
<keyword evidence="1" id="KW-0472">Membrane</keyword>
<dbReference type="RefSeq" id="WP_345531363.1">
    <property type="nucleotide sequence ID" value="NZ_BAABLD010000002.1"/>
</dbReference>
<evidence type="ECO:0000313" key="4">
    <source>
        <dbReference type="Proteomes" id="UP001500547"/>
    </source>
</evidence>
<keyword evidence="4" id="KW-1185">Reference proteome</keyword>
<dbReference type="Pfam" id="PF11845">
    <property type="entry name" value="Tll0287-like"/>
    <property type="match status" value="1"/>
</dbReference>
<evidence type="ECO:0000259" key="2">
    <source>
        <dbReference type="Pfam" id="PF11845"/>
    </source>
</evidence>
<proteinExistence type="predicted"/>
<name>A0ABP9QCE7_9RHOO</name>
<evidence type="ECO:0000313" key="3">
    <source>
        <dbReference type="EMBL" id="GAA5159569.1"/>
    </source>
</evidence>
<sequence>MRIETRFGLIIAFCFLLGVSIAGYISYALESRQVREEVTQKAQVLLETALAVRGYTVDEIAPVVKEADAHNGANFRPQQVPSYAAQNAMRRLSKQFPDYNYRETSLNPTNINDRASDWEVGLIRAFQSDSELKELTGQRGNGDSESFYVTRPIRLTNPACLECHSTIDAAPKAMVAKYGGAGGFGWRLNDVVGIQVVEVPVAPARAKAINSFLVTIGSLTCVFILTAAIFLLLLRRHVTRPLEALTRSARDLSLSSDAADPASQSLNEEGGQFSDLHAAIFRLKASVDGAVDAIRRHVPNDDATRIVRPDARFPPKN</sequence>
<comment type="caution">
    <text evidence="3">The sequence shown here is derived from an EMBL/GenBank/DDBJ whole genome shotgun (WGS) entry which is preliminary data.</text>
</comment>
<dbReference type="InterPro" id="IPR021796">
    <property type="entry name" value="Tll0287-like_dom"/>
</dbReference>
<feature type="transmembrane region" description="Helical" evidence="1">
    <location>
        <begin position="212"/>
        <end position="234"/>
    </location>
</feature>
<gene>
    <name evidence="3" type="ORF">GCM10025770_06090</name>
</gene>
<dbReference type="EMBL" id="BAABLD010000002">
    <property type="protein sequence ID" value="GAA5159569.1"/>
    <property type="molecule type" value="Genomic_DNA"/>
</dbReference>
<protein>
    <submittedName>
        <fullName evidence="3">DUF3365 domain-containing protein</fullName>
    </submittedName>
</protein>
<accession>A0ABP9QCE7</accession>
<keyword evidence="1" id="KW-0812">Transmembrane</keyword>
<reference evidence="4" key="1">
    <citation type="journal article" date="2019" name="Int. J. Syst. Evol. Microbiol.">
        <title>The Global Catalogue of Microorganisms (GCM) 10K type strain sequencing project: providing services to taxonomists for standard genome sequencing and annotation.</title>
        <authorList>
            <consortium name="The Broad Institute Genomics Platform"/>
            <consortium name="The Broad Institute Genome Sequencing Center for Infectious Disease"/>
            <person name="Wu L."/>
            <person name="Ma J."/>
        </authorList>
    </citation>
    <scope>NUCLEOTIDE SEQUENCE [LARGE SCALE GENOMIC DNA]</scope>
    <source>
        <strain evidence="4">JCM 18715</strain>
    </source>
</reference>
<organism evidence="3 4">
    <name type="scientific">Viridibacterium curvum</name>
    <dbReference type="NCBI Taxonomy" id="1101404"/>
    <lineage>
        <taxon>Bacteria</taxon>
        <taxon>Pseudomonadati</taxon>
        <taxon>Pseudomonadota</taxon>
        <taxon>Betaproteobacteria</taxon>
        <taxon>Rhodocyclales</taxon>
        <taxon>Rhodocyclaceae</taxon>
        <taxon>Viridibacterium</taxon>
    </lineage>
</organism>
<keyword evidence="1" id="KW-1133">Transmembrane helix</keyword>
<dbReference type="Proteomes" id="UP001500547">
    <property type="component" value="Unassembled WGS sequence"/>
</dbReference>